<dbReference type="Pfam" id="PF20181">
    <property type="entry name" value="DUF6544"/>
    <property type="match status" value="1"/>
</dbReference>
<gene>
    <name evidence="1" type="ORF">OEZ71_18535</name>
</gene>
<dbReference type="Proteomes" id="UP001652564">
    <property type="component" value="Unassembled WGS sequence"/>
</dbReference>
<name>A0ABT2ZT31_9RHOB</name>
<comment type="caution">
    <text evidence="1">The sequence shown here is derived from an EMBL/GenBank/DDBJ whole genome shotgun (WGS) entry which is preliminary data.</text>
</comment>
<dbReference type="RefSeq" id="WP_263741576.1">
    <property type="nucleotide sequence ID" value="NZ_JAOWKZ010000005.1"/>
</dbReference>
<keyword evidence="2" id="KW-1185">Reference proteome</keyword>
<evidence type="ECO:0008006" key="3">
    <source>
        <dbReference type="Google" id="ProtNLM"/>
    </source>
</evidence>
<reference evidence="1 2" key="1">
    <citation type="submission" date="2022-10" db="EMBL/GenBank/DDBJ databases">
        <title>Defluviimonas sp. nov., isolated from ocean surface sediments.</title>
        <authorList>
            <person name="He W."/>
            <person name="Wang L."/>
            <person name="Zhang D.-F."/>
        </authorList>
    </citation>
    <scope>NUCLEOTIDE SEQUENCE [LARGE SCALE GENOMIC DNA]</scope>
    <source>
        <strain evidence="1 2">WL0050</strain>
    </source>
</reference>
<proteinExistence type="predicted"/>
<dbReference type="EMBL" id="JAOWKZ010000005">
    <property type="protein sequence ID" value="MCV2874298.1"/>
    <property type="molecule type" value="Genomic_DNA"/>
</dbReference>
<evidence type="ECO:0000313" key="1">
    <source>
        <dbReference type="EMBL" id="MCV2874298.1"/>
    </source>
</evidence>
<accession>A0ABT2ZT31</accession>
<sequence length="273" mass="30226">METALYVLVLVSLALIVAQVTASRRHRAFVLDLARRLRDSAPTLDVEATLPPIVADFARRNGANLDGMPRVASFHQTGELRIRKGGAFRSFLAWQVVALGRAGFLWEARQTGASPVWVRVLDAYIGAEGWLEVWLFGTIPLKKAEGDAVSLGEAYRYLAELPWAPDAILGNPDLAWRVTGPDAAEVRMTVQEGVARVRFGFDAAGDIVTMEAEGRPALDEDGRTVNRDWRGRYDDYAWIGGRRVPQSGEVGYVYTSGYEAYFRGRISDYEISS</sequence>
<organism evidence="1 2">
    <name type="scientific">Albidovulum litorale</name>
    <dbReference type="NCBI Taxonomy" id="2984134"/>
    <lineage>
        <taxon>Bacteria</taxon>
        <taxon>Pseudomonadati</taxon>
        <taxon>Pseudomonadota</taxon>
        <taxon>Alphaproteobacteria</taxon>
        <taxon>Rhodobacterales</taxon>
        <taxon>Paracoccaceae</taxon>
        <taxon>Albidovulum</taxon>
    </lineage>
</organism>
<protein>
    <recommendedName>
        <fullName evidence="3">DUF4178 domain-containing protein</fullName>
    </recommendedName>
</protein>
<dbReference type="InterPro" id="IPR046674">
    <property type="entry name" value="DUF6544"/>
</dbReference>
<evidence type="ECO:0000313" key="2">
    <source>
        <dbReference type="Proteomes" id="UP001652564"/>
    </source>
</evidence>